<name>A0ABW9G9T3_9GAMM</name>
<protein>
    <submittedName>
        <fullName evidence="2">Uncharacterized protein</fullName>
    </submittedName>
</protein>
<evidence type="ECO:0000313" key="2">
    <source>
        <dbReference type="EMBL" id="MFM2486421.1"/>
    </source>
</evidence>
<evidence type="ECO:0000256" key="1">
    <source>
        <dbReference type="SAM" id="MobiDB-lite"/>
    </source>
</evidence>
<dbReference type="RefSeq" id="WP_408624721.1">
    <property type="nucleotide sequence ID" value="NZ_JBEQCT010000008.1"/>
</dbReference>
<accession>A0ABW9G9T3</accession>
<organism evidence="2 3">
    <name type="scientific">Celerinatantimonas yamalensis</name>
    <dbReference type="NCBI Taxonomy" id="559956"/>
    <lineage>
        <taxon>Bacteria</taxon>
        <taxon>Pseudomonadati</taxon>
        <taxon>Pseudomonadota</taxon>
        <taxon>Gammaproteobacteria</taxon>
        <taxon>Celerinatantimonadaceae</taxon>
        <taxon>Celerinatantimonas</taxon>
    </lineage>
</organism>
<keyword evidence="3" id="KW-1185">Reference proteome</keyword>
<dbReference type="Proteomes" id="UP001629953">
    <property type="component" value="Unassembled WGS sequence"/>
</dbReference>
<proteinExistence type="predicted"/>
<gene>
    <name evidence="2" type="ORF">ABUE30_15385</name>
</gene>
<dbReference type="EMBL" id="JBEQCT010000008">
    <property type="protein sequence ID" value="MFM2486421.1"/>
    <property type="molecule type" value="Genomic_DNA"/>
</dbReference>
<reference evidence="2 3" key="1">
    <citation type="journal article" date="2013" name="Int. J. Syst. Evol. Microbiol.">
        <title>Celerinatantimonas yamalensis sp. nov., a cold-adapted diazotrophic bacterium from a cold permafrost brine.</title>
        <authorList>
            <person name="Shcherbakova V."/>
            <person name="Chuvilskaya N."/>
            <person name="Rivkina E."/>
            <person name="Demidov N."/>
            <person name="Uchaeva V."/>
            <person name="Suetin S."/>
            <person name="Suzina N."/>
            <person name="Gilichinsky D."/>
        </authorList>
    </citation>
    <scope>NUCLEOTIDE SEQUENCE [LARGE SCALE GENOMIC DNA]</scope>
    <source>
        <strain evidence="2 3">C7</strain>
    </source>
</reference>
<evidence type="ECO:0000313" key="3">
    <source>
        <dbReference type="Proteomes" id="UP001629953"/>
    </source>
</evidence>
<sequence>MIKKRRHATHSPRRRIQLARQHKKTLWRQRSFTLTELMGESDD</sequence>
<feature type="region of interest" description="Disordered" evidence="1">
    <location>
        <begin position="1"/>
        <end position="22"/>
    </location>
</feature>
<comment type="caution">
    <text evidence="2">The sequence shown here is derived from an EMBL/GenBank/DDBJ whole genome shotgun (WGS) entry which is preliminary data.</text>
</comment>